<feature type="compositionally biased region" description="Low complexity" evidence="4">
    <location>
        <begin position="1"/>
        <end position="31"/>
    </location>
</feature>
<keyword evidence="5" id="KW-0812">Transmembrane</keyword>
<sequence length="423" mass="43066">MSARGAGTSVARGTVGGVTSTTSASPVGAPTGSPGRATDLLSGTRRLGPALGVIWLVFLAEPLAAALAAETPVRRGLGVAGVLGVAASFAGVCWHLQRRGRVGARTAVLVLVVQTACVVLSCVVVQEQGLMGLVFVCVTSVYFLPVAASLWLVGAGVVVQLALPRLLPGWEPADGNALVLVLAAATVYALVERLRRRREAQQQMADLAVARERERISRDMHDVLGHTLTVISVKAELAAKLLRAADLPDGSPAARAAAEVADLQGLARSALADVRGMVSGSRQVTLAGELAAARSALDAAGIAAELPGAVDEVPADRRELFAWVLREGTTNVLRHSGAARVVVTVDVDGLVVDDDGTGPAQDAPQDGEQDGERGGHGLDGLAARARAAGGLLESGPSPLGGYRLAVTVRPGAAVPGTSARIDA</sequence>
<evidence type="ECO:0000256" key="3">
    <source>
        <dbReference type="ARBA" id="ARBA00023012"/>
    </source>
</evidence>
<keyword evidence="2 7" id="KW-0418">Kinase</keyword>
<dbReference type="EMBL" id="BMDG01000003">
    <property type="protein sequence ID" value="GGI06553.1"/>
    <property type="molecule type" value="Genomic_DNA"/>
</dbReference>
<comment type="caution">
    <text evidence="7">The sequence shown here is derived from an EMBL/GenBank/DDBJ whole genome shotgun (WGS) entry which is preliminary data.</text>
</comment>
<dbReference type="InterPro" id="IPR036890">
    <property type="entry name" value="HATPase_C_sf"/>
</dbReference>
<dbReference type="InterPro" id="IPR011712">
    <property type="entry name" value="Sig_transdc_His_kin_sub3_dim/P"/>
</dbReference>
<evidence type="ECO:0000313" key="8">
    <source>
        <dbReference type="Proteomes" id="UP000632535"/>
    </source>
</evidence>
<keyword evidence="5" id="KW-0472">Membrane</keyword>
<evidence type="ECO:0000256" key="1">
    <source>
        <dbReference type="ARBA" id="ARBA00022679"/>
    </source>
</evidence>
<dbReference type="Gene3D" id="1.20.5.1930">
    <property type="match status" value="1"/>
</dbReference>
<proteinExistence type="predicted"/>
<dbReference type="InterPro" id="IPR050482">
    <property type="entry name" value="Sensor_HK_TwoCompSys"/>
</dbReference>
<keyword evidence="8" id="KW-1185">Reference proteome</keyword>
<evidence type="ECO:0000256" key="2">
    <source>
        <dbReference type="ARBA" id="ARBA00022777"/>
    </source>
</evidence>
<evidence type="ECO:0000256" key="5">
    <source>
        <dbReference type="SAM" id="Phobius"/>
    </source>
</evidence>
<feature type="region of interest" description="Disordered" evidence="4">
    <location>
        <begin position="352"/>
        <end position="380"/>
    </location>
</feature>
<reference evidence="8" key="1">
    <citation type="journal article" date="2019" name="Int. J. Syst. Evol. Microbiol.">
        <title>The Global Catalogue of Microorganisms (GCM) 10K type strain sequencing project: providing services to taxonomists for standard genome sequencing and annotation.</title>
        <authorList>
            <consortium name="The Broad Institute Genomics Platform"/>
            <consortium name="The Broad Institute Genome Sequencing Center for Infectious Disease"/>
            <person name="Wu L."/>
            <person name="Ma J."/>
        </authorList>
    </citation>
    <scope>NUCLEOTIDE SEQUENCE [LARGE SCALE GENOMIC DNA]</scope>
    <source>
        <strain evidence="8">CCM 8653</strain>
    </source>
</reference>
<organism evidence="7 8">
    <name type="scientific">Isoptericola cucumis</name>
    <dbReference type="NCBI Taxonomy" id="1776856"/>
    <lineage>
        <taxon>Bacteria</taxon>
        <taxon>Bacillati</taxon>
        <taxon>Actinomycetota</taxon>
        <taxon>Actinomycetes</taxon>
        <taxon>Micrococcales</taxon>
        <taxon>Promicromonosporaceae</taxon>
        <taxon>Isoptericola</taxon>
    </lineage>
</organism>
<name>A0ABQ2B6F7_9MICO</name>
<accession>A0ABQ2B6F7</accession>
<keyword evidence="3" id="KW-0902">Two-component regulatory system</keyword>
<evidence type="ECO:0000256" key="4">
    <source>
        <dbReference type="SAM" id="MobiDB-lite"/>
    </source>
</evidence>
<keyword evidence="5" id="KW-1133">Transmembrane helix</keyword>
<feature type="transmembrane region" description="Helical" evidence="5">
    <location>
        <begin position="103"/>
        <end position="125"/>
    </location>
</feature>
<protein>
    <submittedName>
        <fullName evidence="7">Histidine kinase</fullName>
    </submittedName>
</protein>
<dbReference type="Gene3D" id="3.30.565.10">
    <property type="entry name" value="Histidine kinase-like ATPase, C-terminal domain"/>
    <property type="match status" value="1"/>
</dbReference>
<evidence type="ECO:0000259" key="6">
    <source>
        <dbReference type="Pfam" id="PF07730"/>
    </source>
</evidence>
<feature type="transmembrane region" description="Helical" evidence="5">
    <location>
        <begin position="50"/>
        <end position="69"/>
    </location>
</feature>
<keyword evidence="1" id="KW-0808">Transferase</keyword>
<gene>
    <name evidence="7" type="primary">desK</name>
    <name evidence="7" type="ORF">GCM10007368_11740</name>
</gene>
<feature type="domain" description="Signal transduction histidine kinase subgroup 3 dimerisation and phosphoacceptor" evidence="6">
    <location>
        <begin position="212"/>
        <end position="285"/>
    </location>
</feature>
<feature type="transmembrane region" description="Helical" evidence="5">
    <location>
        <begin position="175"/>
        <end position="191"/>
    </location>
</feature>
<feature type="transmembrane region" description="Helical" evidence="5">
    <location>
        <begin position="132"/>
        <end position="163"/>
    </location>
</feature>
<dbReference type="PANTHER" id="PTHR24421">
    <property type="entry name" value="NITRATE/NITRITE SENSOR PROTEIN NARX-RELATED"/>
    <property type="match status" value="1"/>
</dbReference>
<feature type="region of interest" description="Disordered" evidence="4">
    <location>
        <begin position="1"/>
        <end position="35"/>
    </location>
</feature>
<dbReference type="Proteomes" id="UP000632535">
    <property type="component" value="Unassembled WGS sequence"/>
</dbReference>
<dbReference type="GO" id="GO:0016301">
    <property type="term" value="F:kinase activity"/>
    <property type="evidence" value="ECO:0007669"/>
    <property type="project" value="UniProtKB-KW"/>
</dbReference>
<evidence type="ECO:0000313" key="7">
    <source>
        <dbReference type="EMBL" id="GGI06553.1"/>
    </source>
</evidence>
<dbReference type="Pfam" id="PF07730">
    <property type="entry name" value="HisKA_3"/>
    <property type="match status" value="1"/>
</dbReference>
<dbReference type="PANTHER" id="PTHR24421:SF63">
    <property type="entry name" value="SENSOR HISTIDINE KINASE DESK"/>
    <property type="match status" value="1"/>
</dbReference>
<feature type="transmembrane region" description="Helical" evidence="5">
    <location>
        <begin position="76"/>
        <end position="97"/>
    </location>
</feature>